<feature type="compositionally biased region" description="Basic and acidic residues" evidence="1">
    <location>
        <begin position="182"/>
        <end position="194"/>
    </location>
</feature>
<reference evidence="2" key="1">
    <citation type="submission" date="2020-12" db="EMBL/GenBank/DDBJ databases">
        <authorList>
            <consortium name="Molecular Ecology Group"/>
        </authorList>
    </citation>
    <scope>NUCLEOTIDE SEQUENCE</scope>
    <source>
        <strain evidence="2">TBG_1078</strain>
    </source>
</reference>
<keyword evidence="3" id="KW-1185">Reference proteome</keyword>
<organism evidence="2 3">
    <name type="scientific">Nyctereutes procyonoides</name>
    <name type="common">Raccoon dog</name>
    <name type="synonym">Canis procyonoides</name>
    <dbReference type="NCBI Taxonomy" id="34880"/>
    <lineage>
        <taxon>Eukaryota</taxon>
        <taxon>Metazoa</taxon>
        <taxon>Chordata</taxon>
        <taxon>Craniata</taxon>
        <taxon>Vertebrata</taxon>
        <taxon>Euteleostomi</taxon>
        <taxon>Mammalia</taxon>
        <taxon>Eutheria</taxon>
        <taxon>Laurasiatheria</taxon>
        <taxon>Carnivora</taxon>
        <taxon>Caniformia</taxon>
        <taxon>Canidae</taxon>
        <taxon>Nyctereutes</taxon>
    </lineage>
</organism>
<feature type="compositionally biased region" description="Basic and acidic residues" evidence="1">
    <location>
        <begin position="140"/>
        <end position="150"/>
    </location>
</feature>
<evidence type="ECO:0000313" key="3">
    <source>
        <dbReference type="Proteomes" id="UP000645828"/>
    </source>
</evidence>
<proteinExistence type="predicted"/>
<evidence type="ECO:0000256" key="1">
    <source>
        <dbReference type="SAM" id="MobiDB-lite"/>
    </source>
</evidence>
<sequence length="306" mass="32713">MWRAALLNGTRKTHLELNNKPLPTHTKGSNLLLSSLYRRKLPTVNYTLSQGPAALPRGRSHPLRRTPQFLHPSSSGKNPRSTGGGVVSTSPRAPPGASFPPAPRLPEPRSCVCTPERAPPPTLGRRRFPGAEPPPGRRVSAKDRAEEVRGRRLCPAGGRTRARAGRRARPRRASQRTPWARGESDAARPGRVLDGEGEALPGRGRVARNESPGPFPARCAWSPALRGRPGTARGLRGPGETRCFGNANPRGAARCPELGGVRSAEPRPLRAQSDSPVETLASAPGSRGRGLRWKAAGTHDSCVGTQ</sequence>
<protein>
    <submittedName>
        <fullName evidence="2">(raccoon dog) hypothetical protein</fullName>
    </submittedName>
</protein>
<evidence type="ECO:0000313" key="2">
    <source>
        <dbReference type="EMBL" id="CAD7687774.1"/>
    </source>
</evidence>
<feature type="compositionally biased region" description="Pro residues" evidence="1">
    <location>
        <begin position="92"/>
        <end position="105"/>
    </location>
</feature>
<dbReference type="Proteomes" id="UP000645828">
    <property type="component" value="Unassembled WGS sequence"/>
</dbReference>
<comment type="caution">
    <text evidence="2">The sequence shown here is derived from an EMBL/GenBank/DDBJ whole genome shotgun (WGS) entry which is preliminary data.</text>
</comment>
<dbReference type="AlphaFoldDB" id="A0A811ZGF9"/>
<feature type="compositionally biased region" description="Basic residues" evidence="1">
    <location>
        <begin position="160"/>
        <end position="174"/>
    </location>
</feature>
<name>A0A811ZGF9_NYCPR</name>
<feature type="region of interest" description="Disordered" evidence="1">
    <location>
        <begin position="48"/>
        <end position="306"/>
    </location>
</feature>
<feature type="compositionally biased region" description="Polar residues" evidence="1">
    <location>
        <begin position="71"/>
        <end position="91"/>
    </location>
</feature>
<dbReference type="EMBL" id="CAJHUB010000764">
    <property type="protein sequence ID" value="CAD7687774.1"/>
    <property type="molecule type" value="Genomic_DNA"/>
</dbReference>
<gene>
    <name evidence="2" type="ORF">NYPRO_LOCUS20567</name>
</gene>
<accession>A0A811ZGF9</accession>